<evidence type="ECO:0000256" key="1">
    <source>
        <dbReference type="SAM" id="MobiDB-lite"/>
    </source>
</evidence>
<feature type="transmembrane region" description="Helical" evidence="2">
    <location>
        <begin position="426"/>
        <end position="451"/>
    </location>
</feature>
<protein>
    <submittedName>
        <fullName evidence="3">Uncharacterized protein</fullName>
    </submittedName>
</protein>
<feature type="transmembrane region" description="Helical" evidence="2">
    <location>
        <begin position="471"/>
        <end position="491"/>
    </location>
</feature>
<dbReference type="Proteomes" id="UP000268162">
    <property type="component" value="Unassembled WGS sequence"/>
</dbReference>
<keyword evidence="4" id="KW-1185">Reference proteome</keyword>
<proteinExistence type="predicted"/>
<evidence type="ECO:0000256" key="2">
    <source>
        <dbReference type="SAM" id="Phobius"/>
    </source>
</evidence>
<name>A0A4P9ZP81_9FUNG</name>
<feature type="transmembrane region" description="Helical" evidence="2">
    <location>
        <begin position="503"/>
        <end position="527"/>
    </location>
</feature>
<accession>A0A4P9ZP81</accession>
<organism evidence="3 4">
    <name type="scientific">Dimargaris cristalligena</name>
    <dbReference type="NCBI Taxonomy" id="215637"/>
    <lineage>
        <taxon>Eukaryota</taxon>
        <taxon>Fungi</taxon>
        <taxon>Fungi incertae sedis</taxon>
        <taxon>Zoopagomycota</taxon>
        <taxon>Kickxellomycotina</taxon>
        <taxon>Dimargaritomycetes</taxon>
        <taxon>Dimargaritales</taxon>
        <taxon>Dimargaritaceae</taxon>
        <taxon>Dimargaris</taxon>
    </lineage>
</organism>
<feature type="region of interest" description="Disordered" evidence="1">
    <location>
        <begin position="127"/>
        <end position="163"/>
    </location>
</feature>
<feature type="transmembrane region" description="Helical" evidence="2">
    <location>
        <begin position="391"/>
        <end position="414"/>
    </location>
</feature>
<feature type="transmembrane region" description="Helical" evidence="2">
    <location>
        <begin position="542"/>
        <end position="559"/>
    </location>
</feature>
<feature type="transmembrane region" description="Helical" evidence="2">
    <location>
        <begin position="41"/>
        <end position="65"/>
    </location>
</feature>
<gene>
    <name evidence="3" type="ORF">BJ085DRAFT_39161</name>
</gene>
<feature type="transmembrane region" description="Helical" evidence="2">
    <location>
        <begin position="359"/>
        <end position="379"/>
    </location>
</feature>
<evidence type="ECO:0000313" key="3">
    <source>
        <dbReference type="EMBL" id="RKP34441.1"/>
    </source>
</evidence>
<dbReference type="EMBL" id="ML003200">
    <property type="protein sequence ID" value="RKP34441.1"/>
    <property type="molecule type" value="Genomic_DNA"/>
</dbReference>
<feature type="compositionally biased region" description="Low complexity" evidence="1">
    <location>
        <begin position="137"/>
        <end position="149"/>
    </location>
</feature>
<keyword evidence="2" id="KW-0812">Transmembrane</keyword>
<dbReference type="AlphaFoldDB" id="A0A4P9ZP81"/>
<reference evidence="4" key="1">
    <citation type="journal article" date="2018" name="Nat. Microbiol.">
        <title>Leveraging single-cell genomics to expand the fungal tree of life.</title>
        <authorList>
            <person name="Ahrendt S.R."/>
            <person name="Quandt C.A."/>
            <person name="Ciobanu D."/>
            <person name="Clum A."/>
            <person name="Salamov A."/>
            <person name="Andreopoulos B."/>
            <person name="Cheng J.F."/>
            <person name="Woyke T."/>
            <person name="Pelin A."/>
            <person name="Henrissat B."/>
            <person name="Reynolds N.K."/>
            <person name="Benny G.L."/>
            <person name="Smith M.E."/>
            <person name="James T.Y."/>
            <person name="Grigoriev I.V."/>
        </authorList>
    </citation>
    <scope>NUCLEOTIDE SEQUENCE [LARGE SCALE GENOMIC DNA]</scope>
    <source>
        <strain evidence="4">RSA 468</strain>
    </source>
</reference>
<feature type="region of interest" description="Disordered" evidence="1">
    <location>
        <begin position="184"/>
        <end position="215"/>
    </location>
</feature>
<keyword evidence="2" id="KW-0472">Membrane</keyword>
<evidence type="ECO:0000313" key="4">
    <source>
        <dbReference type="Proteomes" id="UP000268162"/>
    </source>
</evidence>
<keyword evidence="2" id="KW-1133">Transmembrane helix</keyword>
<sequence length="603" mass="67681">MSTPISSPSRIISPSFVESQLTRLPSAMAAGPFVSRRWNNILPWLFVGLLWLMGLVSPTGAKVILMGPDGTPKATYLSYDFQGDTVPYYVRYGPLIHLELDSDCQWPLSPAVRESGASSSRINNHMRKLKQSDESTDPALSSSSDASPIELPPSGPGFDQPLWPVVTDSISQAELDAIIQPPPSSALVEEQPPPSFTTTSPSSSPPPSIPRFDPAQFDQYEGTASAFNSTTLFFHQPDLIQSGCRSYIEVLKQSPQIIKSVRDAGYPTPNLFLFSTLQTSTDNFGFVDTDVFDNYHKHWQYVPKGVYLAVVSRGTGIMLKDEGVLVAKVIEDPGVWNRFIKSPLWLACRIIDFVMGLHFNIRIFIFLSAIFFMIVALAIPMGRPASYVEIIFRYSSWMFGFTGANIIIVSWTRIVVNICKLRFVQLLYFVCALHVAVVVIISMSSVIYMLVRSLQIIMIIMGVARYGMTSVITAQALLMLIYCSIFIYRIYHMPMSTYSRFILIRLTVLILCVAVGMVLNMVTWVIFFQPETSPGLVATRNILFSFCVFFLFGTVFYFLRVRDHQRDNSTLCTGDHWKLESKRHTRESDISTAADENHSPHHI</sequence>